<dbReference type="RefSeq" id="WP_013570421.1">
    <property type="nucleotide sequence ID" value="NC_014963.1"/>
</dbReference>
<dbReference type="eggNOG" id="COG1598">
    <property type="taxonomic scope" value="Bacteria"/>
</dbReference>
<accession>E8V2Z4</accession>
<reference evidence="2 3" key="1">
    <citation type="journal article" date="2012" name="Stand. Genomic Sci.">
        <title>Complete genome sequence of Terriglobus saanensis type strain SP1PR4(T), an Acidobacteria from tundra soil.</title>
        <authorList>
            <person name="Rawat S.R."/>
            <person name="Mannisto M.K."/>
            <person name="Starovoytov V."/>
            <person name="Goodwin L."/>
            <person name="Nolan M."/>
            <person name="Hauser L."/>
            <person name="Land M."/>
            <person name="Davenport K.W."/>
            <person name="Woyke T."/>
            <person name="Haggblom M.M."/>
        </authorList>
    </citation>
    <scope>NUCLEOTIDE SEQUENCE</scope>
    <source>
        <strain evidence="3">ATCC BAA-1853 / DSM 23119 / SP1PR4</strain>
    </source>
</reference>
<dbReference type="Pfam" id="PF15919">
    <property type="entry name" value="HicB_lk_antitox"/>
    <property type="match status" value="1"/>
</dbReference>
<sequence>MSEYLVIYEKTATGYSAYVPDLPGCISTGPTLEDTRRNMQEAVEGHLSVMREFGDPILQPTTMADRIQIPA</sequence>
<evidence type="ECO:0000313" key="3">
    <source>
        <dbReference type="Proteomes" id="UP000006844"/>
    </source>
</evidence>
<dbReference type="EMBL" id="CP002467">
    <property type="protein sequence ID" value="ADV84691.1"/>
    <property type="molecule type" value="Genomic_DNA"/>
</dbReference>
<dbReference type="AlphaFoldDB" id="E8V2Z4"/>
<dbReference type="InterPro" id="IPR031807">
    <property type="entry name" value="HicB-like"/>
</dbReference>
<organism evidence="2 3">
    <name type="scientific">Terriglobus saanensis (strain ATCC BAA-1853 / DSM 23119 / SP1PR4)</name>
    <dbReference type="NCBI Taxonomy" id="401053"/>
    <lineage>
        <taxon>Bacteria</taxon>
        <taxon>Pseudomonadati</taxon>
        <taxon>Acidobacteriota</taxon>
        <taxon>Terriglobia</taxon>
        <taxon>Terriglobales</taxon>
        <taxon>Acidobacteriaceae</taxon>
        <taxon>Terriglobus</taxon>
    </lineage>
</organism>
<dbReference type="InterPro" id="IPR035069">
    <property type="entry name" value="TTHA1013/TTHA0281-like"/>
</dbReference>
<dbReference type="Gene3D" id="3.30.160.250">
    <property type="match status" value="1"/>
</dbReference>
<dbReference type="PANTHER" id="PTHR34504">
    <property type="entry name" value="ANTITOXIN HICB"/>
    <property type="match status" value="1"/>
</dbReference>
<dbReference type="PANTHER" id="PTHR34504:SF2">
    <property type="entry name" value="UPF0150 PROTEIN SSL0259"/>
    <property type="match status" value="1"/>
</dbReference>
<keyword evidence="3" id="KW-1185">Reference proteome</keyword>
<gene>
    <name evidence="2" type="ordered locus">AciPR4_3942</name>
</gene>
<dbReference type="SUPFAM" id="SSF143100">
    <property type="entry name" value="TTHA1013/TTHA0281-like"/>
    <property type="match status" value="1"/>
</dbReference>
<proteinExistence type="predicted"/>
<dbReference type="Proteomes" id="UP000006844">
    <property type="component" value="Chromosome"/>
</dbReference>
<dbReference type="HOGENOM" id="CLU_114047_2_2_0"/>
<dbReference type="InterPro" id="IPR051404">
    <property type="entry name" value="TA_system_antitoxin"/>
</dbReference>
<name>E8V2Z4_TERSS</name>
<protein>
    <submittedName>
        <fullName evidence="2">Uncharacterized protein family UPF0150</fullName>
    </submittedName>
</protein>
<dbReference type="OrthoDB" id="5419659at2"/>
<evidence type="ECO:0000259" key="1">
    <source>
        <dbReference type="Pfam" id="PF15919"/>
    </source>
</evidence>
<feature type="domain" description="HicB-like antitoxin of toxin-antitoxin system" evidence="1">
    <location>
        <begin position="6"/>
        <end position="68"/>
    </location>
</feature>
<dbReference type="KEGG" id="tsa:AciPR4_3942"/>
<dbReference type="STRING" id="401053.AciPR4_3942"/>
<evidence type="ECO:0000313" key="2">
    <source>
        <dbReference type="EMBL" id="ADV84691.1"/>
    </source>
</evidence>